<dbReference type="Proteomes" id="UP001345013">
    <property type="component" value="Unassembled WGS sequence"/>
</dbReference>
<comment type="caution">
    <text evidence="8">The sequence shown here is derived from an EMBL/GenBank/DDBJ whole genome shotgun (WGS) entry which is preliminary data.</text>
</comment>
<gene>
    <name evidence="8" type="primary">MRPL27</name>
    <name evidence="8" type="ORF">LTR24_005709</name>
</gene>
<evidence type="ECO:0000256" key="3">
    <source>
        <dbReference type="ARBA" id="ARBA00022946"/>
    </source>
</evidence>
<dbReference type="PANTHER" id="PTHR21338">
    <property type="entry name" value="MITOCHONDRIAL RIBOSOMAL PROTEIN L41"/>
    <property type="match status" value="1"/>
</dbReference>
<dbReference type="Pfam" id="PF09809">
    <property type="entry name" value="MRP-L27"/>
    <property type="match status" value="1"/>
</dbReference>
<comment type="subcellular location">
    <subcellularLocation>
        <location evidence="1">Mitochondrion</location>
    </subcellularLocation>
</comment>
<keyword evidence="6" id="KW-0687">Ribonucleoprotein</keyword>
<dbReference type="InterPro" id="IPR019189">
    <property type="entry name" value="Ribosomal_mL41"/>
</dbReference>
<evidence type="ECO:0000256" key="6">
    <source>
        <dbReference type="ARBA" id="ARBA00023274"/>
    </source>
</evidence>
<evidence type="ECO:0000256" key="1">
    <source>
        <dbReference type="ARBA" id="ARBA00004173"/>
    </source>
</evidence>
<evidence type="ECO:0000313" key="8">
    <source>
        <dbReference type="EMBL" id="KAK5091932.1"/>
    </source>
</evidence>
<dbReference type="PANTHER" id="PTHR21338:SF0">
    <property type="entry name" value="LARGE RIBOSOMAL SUBUNIT PROTEIN ML41"/>
    <property type="match status" value="1"/>
</dbReference>
<evidence type="ECO:0000256" key="4">
    <source>
        <dbReference type="ARBA" id="ARBA00022980"/>
    </source>
</evidence>
<keyword evidence="5" id="KW-0496">Mitochondrion</keyword>
<evidence type="ECO:0000313" key="9">
    <source>
        <dbReference type="Proteomes" id="UP001345013"/>
    </source>
</evidence>
<sequence>MRPTQPLFKRLKTRLAFTTKQVGKGFYRGSNVGSLGAHTRYGNYMIDWRKTRHYVVPDLKDCKLTPFVSGNIPVRERLPVDPSGNPYDRSNIDGMQYLKWWKAQNDSEYQWVLNQELQKEAEAQRQAELMAQEQGTAHQEQPTR</sequence>
<name>A0ABR0K8A1_9EURO</name>
<accession>A0ABR0K8A1</accession>
<reference evidence="8 9" key="1">
    <citation type="submission" date="2023-08" db="EMBL/GenBank/DDBJ databases">
        <title>Black Yeasts Isolated from many extreme environments.</title>
        <authorList>
            <person name="Coleine C."/>
            <person name="Stajich J.E."/>
            <person name="Selbmann L."/>
        </authorList>
    </citation>
    <scope>NUCLEOTIDE SEQUENCE [LARGE SCALE GENOMIC DNA]</scope>
    <source>
        <strain evidence="8 9">CCFEE 5885</strain>
    </source>
</reference>
<protein>
    <submittedName>
        <fullName evidence="8">60S ribosomal protein L27, mitochondrial</fullName>
    </submittedName>
</protein>
<feature type="region of interest" description="Disordered" evidence="7">
    <location>
        <begin position="122"/>
        <end position="144"/>
    </location>
</feature>
<evidence type="ECO:0000256" key="2">
    <source>
        <dbReference type="ARBA" id="ARBA00010152"/>
    </source>
</evidence>
<keyword evidence="9" id="KW-1185">Reference proteome</keyword>
<evidence type="ECO:0000256" key="5">
    <source>
        <dbReference type="ARBA" id="ARBA00023128"/>
    </source>
</evidence>
<organism evidence="8 9">
    <name type="scientific">Lithohypha guttulata</name>
    <dbReference type="NCBI Taxonomy" id="1690604"/>
    <lineage>
        <taxon>Eukaryota</taxon>
        <taxon>Fungi</taxon>
        <taxon>Dikarya</taxon>
        <taxon>Ascomycota</taxon>
        <taxon>Pezizomycotina</taxon>
        <taxon>Eurotiomycetes</taxon>
        <taxon>Chaetothyriomycetidae</taxon>
        <taxon>Chaetothyriales</taxon>
        <taxon>Trichomeriaceae</taxon>
        <taxon>Lithohypha</taxon>
    </lineage>
</organism>
<evidence type="ECO:0000256" key="7">
    <source>
        <dbReference type="SAM" id="MobiDB-lite"/>
    </source>
</evidence>
<comment type="similarity">
    <text evidence="2">Belongs to the mitochondrion-specific ribosomal protein mL41 family.</text>
</comment>
<keyword evidence="4 8" id="KW-0689">Ribosomal protein</keyword>
<dbReference type="EMBL" id="JAVRRG010000067">
    <property type="protein sequence ID" value="KAK5091932.1"/>
    <property type="molecule type" value="Genomic_DNA"/>
</dbReference>
<feature type="compositionally biased region" description="Polar residues" evidence="7">
    <location>
        <begin position="133"/>
        <end position="144"/>
    </location>
</feature>
<proteinExistence type="inferred from homology"/>
<keyword evidence="3" id="KW-0809">Transit peptide</keyword>
<dbReference type="GO" id="GO:0005840">
    <property type="term" value="C:ribosome"/>
    <property type="evidence" value="ECO:0007669"/>
    <property type="project" value="UniProtKB-KW"/>
</dbReference>